<dbReference type="RefSeq" id="XP_013953171.1">
    <property type="nucleotide sequence ID" value="XM_014097696.1"/>
</dbReference>
<dbReference type="InParanoid" id="G9N2R4"/>
<organism evidence="1 2">
    <name type="scientific">Hypocrea virens (strain Gv29-8 / FGSC 10586)</name>
    <name type="common">Gliocladium virens</name>
    <name type="synonym">Trichoderma virens</name>
    <dbReference type="NCBI Taxonomy" id="413071"/>
    <lineage>
        <taxon>Eukaryota</taxon>
        <taxon>Fungi</taxon>
        <taxon>Dikarya</taxon>
        <taxon>Ascomycota</taxon>
        <taxon>Pezizomycotina</taxon>
        <taxon>Sordariomycetes</taxon>
        <taxon>Hypocreomycetidae</taxon>
        <taxon>Hypocreales</taxon>
        <taxon>Hypocreaceae</taxon>
        <taxon>Trichoderma</taxon>
    </lineage>
</organism>
<proteinExistence type="predicted"/>
<evidence type="ECO:0000313" key="2">
    <source>
        <dbReference type="Proteomes" id="UP000007115"/>
    </source>
</evidence>
<dbReference type="Proteomes" id="UP000007115">
    <property type="component" value="Unassembled WGS sequence"/>
</dbReference>
<dbReference type="OrthoDB" id="10587020at2759"/>
<reference evidence="1 2" key="1">
    <citation type="journal article" date="2011" name="Genome Biol.">
        <title>Comparative genome sequence analysis underscores mycoparasitism as the ancestral life style of Trichoderma.</title>
        <authorList>
            <person name="Kubicek C.P."/>
            <person name="Herrera-Estrella A."/>
            <person name="Seidl-Seiboth V."/>
            <person name="Martinez D.A."/>
            <person name="Druzhinina I.S."/>
            <person name="Thon M."/>
            <person name="Zeilinger S."/>
            <person name="Casas-Flores S."/>
            <person name="Horwitz B.A."/>
            <person name="Mukherjee P.K."/>
            <person name="Mukherjee M."/>
            <person name="Kredics L."/>
            <person name="Alcaraz L.D."/>
            <person name="Aerts A."/>
            <person name="Antal Z."/>
            <person name="Atanasova L."/>
            <person name="Cervantes-Badillo M.G."/>
            <person name="Challacombe J."/>
            <person name="Chertkov O."/>
            <person name="McCluskey K."/>
            <person name="Coulpier F."/>
            <person name="Deshpande N."/>
            <person name="von Doehren H."/>
            <person name="Ebbole D.J."/>
            <person name="Esquivel-Naranjo E.U."/>
            <person name="Fekete E."/>
            <person name="Flipphi M."/>
            <person name="Glaser F."/>
            <person name="Gomez-Rodriguez E.Y."/>
            <person name="Gruber S."/>
            <person name="Han C."/>
            <person name="Henrissat B."/>
            <person name="Hermosa R."/>
            <person name="Hernandez-Onate M."/>
            <person name="Karaffa L."/>
            <person name="Kosti I."/>
            <person name="Le Crom S."/>
            <person name="Lindquist E."/>
            <person name="Lucas S."/>
            <person name="Luebeck M."/>
            <person name="Luebeck P.S."/>
            <person name="Margeot A."/>
            <person name="Metz B."/>
            <person name="Misra M."/>
            <person name="Nevalainen H."/>
            <person name="Omann M."/>
            <person name="Packer N."/>
            <person name="Perrone G."/>
            <person name="Uresti-Rivera E.E."/>
            <person name="Salamov A."/>
            <person name="Schmoll M."/>
            <person name="Seiboth B."/>
            <person name="Shapiro H."/>
            <person name="Sukno S."/>
            <person name="Tamayo-Ramos J.A."/>
            <person name="Tisch D."/>
            <person name="Wiest A."/>
            <person name="Wilkinson H.H."/>
            <person name="Zhang M."/>
            <person name="Coutinho P.M."/>
            <person name="Kenerley C.M."/>
            <person name="Monte E."/>
            <person name="Baker S.E."/>
            <person name="Grigoriev I.V."/>
        </authorList>
    </citation>
    <scope>NUCLEOTIDE SEQUENCE [LARGE SCALE GENOMIC DNA]</scope>
    <source>
        <strain evidence="2">Gv29-8 / FGSC 10586</strain>
    </source>
</reference>
<comment type="caution">
    <text evidence="1">The sequence shown here is derived from an EMBL/GenBank/DDBJ whole genome shotgun (WGS) entry which is preliminary data.</text>
</comment>
<accession>G9N2R4</accession>
<protein>
    <submittedName>
        <fullName evidence="1">Uncharacterized protein</fullName>
    </submittedName>
</protein>
<dbReference type="GeneID" id="25796898"/>
<dbReference type="HOGENOM" id="CLU_1061955_0_0_1"/>
<name>G9N2R4_HYPVG</name>
<dbReference type="AlphaFoldDB" id="G9N2R4"/>
<evidence type="ECO:0000313" key="1">
    <source>
        <dbReference type="EMBL" id="EHK18976.1"/>
    </source>
</evidence>
<dbReference type="EMBL" id="ABDF02000085">
    <property type="protein sequence ID" value="EHK18976.1"/>
    <property type="molecule type" value="Genomic_DNA"/>
</dbReference>
<sequence length="262" mass="29412">MGKIHTAEAMQGIKVDVLMCQDVSYRSGDVYFAVLDCLIGRMPGVMAGIRLKKLSEEEYLRVDAEQIFEFARLARNGTVDIEGFDPLKEQTELAELRTRTKHKGWRPKSVRLSPSQATPSSISPGFWLLPPAGTPPADIQIMAAHPHIFWDGDGLIMQPPTAPSTSHKTGALQFRIGRLQFLLIFGQVQTPMGMKPWCVIEQYSGNVVLEQWYNQFAVASQPGVFYGSNHREVRPPRGWMSMKMREAKISGNRDMCLMQLCA</sequence>
<keyword evidence="2" id="KW-1185">Reference proteome</keyword>
<dbReference type="VEuPathDB" id="FungiDB:TRIVIDRAFT_66997"/>
<gene>
    <name evidence="1" type="ORF">TRIVIDRAFT_66997</name>
</gene>